<dbReference type="OrthoDB" id="1099963at2"/>
<keyword evidence="1" id="KW-0812">Transmembrane</keyword>
<sequence length="380" mass="42353">MLNSDLNAKHLLEKYRQGTCSEEEKLLVEKWYEQFGSGNLHMDEHIVEGHMDEVWARLKKENSRSLAQRLWMPAKIAASIILILSIGTYFFLKYVRDDQQDTELSFSQVQPGGNKATLTLSDGTVIALEEIKAGMIKEIDGVKISKAAEGILTYDIKDSMSSTKTKTQLNIIKTPNGGQYQVKLPDGTKVMLNAASSLKYPAVFTGRQRVVELTGEAYFDVTTNKNMPFIVKSAGQLVKVLGTHFNINTYADEGRIVTTLEEGAVRVFGGGTVATIKPGQQTLLHPDKSLQVAEANLKTALAWKNNKMTFKDTGIAEIMRQVSRWYNIKVEYQGAIPDDTITGTISRHSDLSSVLRMFQAMEIKFTLIQTPQGNKLIIKP</sequence>
<feature type="domain" description="Protein FecR C-terminal" evidence="3">
    <location>
        <begin position="307"/>
        <end position="368"/>
    </location>
</feature>
<organism evidence="4 5">
    <name type="scientific">Pedobacter steynii</name>
    <dbReference type="NCBI Taxonomy" id="430522"/>
    <lineage>
        <taxon>Bacteria</taxon>
        <taxon>Pseudomonadati</taxon>
        <taxon>Bacteroidota</taxon>
        <taxon>Sphingobacteriia</taxon>
        <taxon>Sphingobacteriales</taxon>
        <taxon>Sphingobacteriaceae</taxon>
        <taxon>Pedobacter</taxon>
    </lineage>
</organism>
<dbReference type="Proteomes" id="UP000094313">
    <property type="component" value="Chromosome"/>
</dbReference>
<dbReference type="Gene3D" id="3.55.50.30">
    <property type="match status" value="1"/>
</dbReference>
<evidence type="ECO:0008006" key="6">
    <source>
        <dbReference type="Google" id="ProtNLM"/>
    </source>
</evidence>
<feature type="domain" description="FecR protein" evidence="2">
    <location>
        <begin position="172"/>
        <end position="266"/>
    </location>
</feature>
<evidence type="ECO:0000313" key="4">
    <source>
        <dbReference type="EMBL" id="AOM80055.1"/>
    </source>
</evidence>
<dbReference type="EMBL" id="CP017141">
    <property type="protein sequence ID" value="AOM80055.1"/>
    <property type="molecule type" value="Genomic_DNA"/>
</dbReference>
<keyword evidence="5" id="KW-1185">Reference proteome</keyword>
<evidence type="ECO:0000259" key="2">
    <source>
        <dbReference type="Pfam" id="PF04773"/>
    </source>
</evidence>
<accession>A0A1D7QN18</accession>
<reference evidence="4 5" key="1">
    <citation type="submission" date="2016-08" db="EMBL/GenBank/DDBJ databases">
        <authorList>
            <person name="Seilhamer J.J."/>
        </authorList>
    </citation>
    <scope>NUCLEOTIDE SEQUENCE [LARGE SCALE GENOMIC DNA]</scope>
    <source>
        <strain evidence="4 5">DX4</strain>
    </source>
</reference>
<gene>
    <name evidence="4" type="ORF">BFS30_24565</name>
</gene>
<dbReference type="AlphaFoldDB" id="A0A1D7QN18"/>
<keyword evidence="1" id="KW-0472">Membrane</keyword>
<name>A0A1D7QN18_9SPHI</name>
<dbReference type="PANTHER" id="PTHR30273:SF2">
    <property type="entry name" value="PROTEIN FECR"/>
    <property type="match status" value="1"/>
</dbReference>
<evidence type="ECO:0000313" key="5">
    <source>
        <dbReference type="Proteomes" id="UP000094313"/>
    </source>
</evidence>
<dbReference type="InterPro" id="IPR032508">
    <property type="entry name" value="FecR_C"/>
</dbReference>
<dbReference type="InterPro" id="IPR006860">
    <property type="entry name" value="FecR"/>
</dbReference>
<dbReference type="RefSeq" id="WP_069381717.1">
    <property type="nucleotide sequence ID" value="NZ_CP017141.1"/>
</dbReference>
<evidence type="ECO:0000256" key="1">
    <source>
        <dbReference type="SAM" id="Phobius"/>
    </source>
</evidence>
<dbReference type="KEGG" id="psty:BFS30_24565"/>
<keyword evidence="1" id="KW-1133">Transmembrane helix</keyword>
<proteinExistence type="predicted"/>
<protein>
    <recommendedName>
        <fullName evidence="6">FecR protein</fullName>
    </recommendedName>
</protein>
<dbReference type="PANTHER" id="PTHR30273">
    <property type="entry name" value="PERIPLASMIC SIGNAL SENSOR AND SIGMA FACTOR ACTIVATOR FECR-RELATED"/>
    <property type="match status" value="1"/>
</dbReference>
<dbReference type="Gene3D" id="2.60.120.1440">
    <property type="match status" value="1"/>
</dbReference>
<evidence type="ECO:0000259" key="3">
    <source>
        <dbReference type="Pfam" id="PF16344"/>
    </source>
</evidence>
<dbReference type="Pfam" id="PF16344">
    <property type="entry name" value="FecR_C"/>
    <property type="match status" value="1"/>
</dbReference>
<dbReference type="InterPro" id="IPR012373">
    <property type="entry name" value="Ferrdict_sens_TM"/>
</dbReference>
<dbReference type="PIRSF" id="PIRSF018266">
    <property type="entry name" value="FecR"/>
    <property type="match status" value="1"/>
</dbReference>
<feature type="transmembrane region" description="Helical" evidence="1">
    <location>
        <begin position="70"/>
        <end position="92"/>
    </location>
</feature>
<dbReference type="GO" id="GO:0016989">
    <property type="term" value="F:sigma factor antagonist activity"/>
    <property type="evidence" value="ECO:0007669"/>
    <property type="project" value="TreeGrafter"/>
</dbReference>
<dbReference type="Pfam" id="PF04773">
    <property type="entry name" value="FecR"/>
    <property type="match status" value="1"/>
</dbReference>